<proteinExistence type="predicted"/>
<sequence length="174" mass="19631">MSTVTPVVSAAITAIEETHISEVVQDGINMFIDGMPVLMNALDVVADLHPFIGVAVMAFKTVYTLELKRRENEKTIIALYVEMKDMMTVLLQLQDMRDDRVISPGQQSIEDRLRALVQKTADDIKACSNTCDTYSRKKLLAKVFQGPMWDAKLLTFVSLFAKQRTEFEFALSIH</sequence>
<reference evidence="1" key="1">
    <citation type="submission" date="2021-02" db="EMBL/GenBank/DDBJ databases">
        <authorList>
            <consortium name="DOE Joint Genome Institute"/>
            <person name="Ahrendt S."/>
            <person name="Looney B.P."/>
            <person name="Miyauchi S."/>
            <person name="Morin E."/>
            <person name="Drula E."/>
            <person name="Courty P.E."/>
            <person name="Chicoki N."/>
            <person name="Fauchery L."/>
            <person name="Kohler A."/>
            <person name="Kuo A."/>
            <person name="Labutti K."/>
            <person name="Pangilinan J."/>
            <person name="Lipzen A."/>
            <person name="Riley R."/>
            <person name="Andreopoulos W."/>
            <person name="He G."/>
            <person name="Johnson J."/>
            <person name="Barry K.W."/>
            <person name="Grigoriev I.V."/>
            <person name="Nagy L."/>
            <person name="Hibbett D."/>
            <person name="Henrissat B."/>
            <person name="Matheny P.B."/>
            <person name="Labbe J."/>
            <person name="Martin F."/>
        </authorList>
    </citation>
    <scope>NUCLEOTIDE SEQUENCE</scope>
    <source>
        <strain evidence="1">FP105234-sp</strain>
    </source>
</reference>
<name>A0ACB8RBE5_9AGAM</name>
<evidence type="ECO:0000313" key="2">
    <source>
        <dbReference type="Proteomes" id="UP000814033"/>
    </source>
</evidence>
<comment type="caution">
    <text evidence="1">The sequence shown here is derived from an EMBL/GenBank/DDBJ whole genome shotgun (WGS) entry which is preliminary data.</text>
</comment>
<protein>
    <submittedName>
        <fullName evidence="1">Uncharacterized protein</fullName>
    </submittedName>
</protein>
<dbReference type="Proteomes" id="UP000814033">
    <property type="component" value="Unassembled WGS sequence"/>
</dbReference>
<keyword evidence="2" id="KW-1185">Reference proteome</keyword>
<organism evidence="1 2">
    <name type="scientific">Auriscalpium vulgare</name>
    <dbReference type="NCBI Taxonomy" id="40419"/>
    <lineage>
        <taxon>Eukaryota</taxon>
        <taxon>Fungi</taxon>
        <taxon>Dikarya</taxon>
        <taxon>Basidiomycota</taxon>
        <taxon>Agaricomycotina</taxon>
        <taxon>Agaricomycetes</taxon>
        <taxon>Russulales</taxon>
        <taxon>Auriscalpiaceae</taxon>
        <taxon>Auriscalpium</taxon>
    </lineage>
</organism>
<dbReference type="EMBL" id="MU276131">
    <property type="protein sequence ID" value="KAI0041300.1"/>
    <property type="molecule type" value="Genomic_DNA"/>
</dbReference>
<reference evidence="1" key="2">
    <citation type="journal article" date="2022" name="New Phytol.">
        <title>Evolutionary transition to the ectomycorrhizal habit in the genomes of a hyperdiverse lineage of mushroom-forming fungi.</title>
        <authorList>
            <person name="Looney B."/>
            <person name="Miyauchi S."/>
            <person name="Morin E."/>
            <person name="Drula E."/>
            <person name="Courty P.E."/>
            <person name="Kohler A."/>
            <person name="Kuo A."/>
            <person name="LaButti K."/>
            <person name="Pangilinan J."/>
            <person name="Lipzen A."/>
            <person name="Riley R."/>
            <person name="Andreopoulos W."/>
            <person name="He G."/>
            <person name="Johnson J."/>
            <person name="Nolan M."/>
            <person name="Tritt A."/>
            <person name="Barry K.W."/>
            <person name="Grigoriev I.V."/>
            <person name="Nagy L.G."/>
            <person name="Hibbett D."/>
            <person name="Henrissat B."/>
            <person name="Matheny P.B."/>
            <person name="Labbe J."/>
            <person name="Martin F.M."/>
        </authorList>
    </citation>
    <scope>NUCLEOTIDE SEQUENCE</scope>
    <source>
        <strain evidence="1">FP105234-sp</strain>
    </source>
</reference>
<gene>
    <name evidence="1" type="ORF">FA95DRAFT_1501703</name>
</gene>
<accession>A0ACB8RBE5</accession>
<evidence type="ECO:0000313" key="1">
    <source>
        <dbReference type="EMBL" id="KAI0041300.1"/>
    </source>
</evidence>